<organism evidence="10 11">
    <name type="scientific">Piscinibacter sakaiensis</name>
    <name type="common">Ideonella sakaiensis</name>
    <dbReference type="NCBI Taxonomy" id="1547922"/>
    <lineage>
        <taxon>Bacteria</taxon>
        <taxon>Pseudomonadati</taxon>
        <taxon>Pseudomonadota</taxon>
        <taxon>Betaproteobacteria</taxon>
        <taxon>Burkholderiales</taxon>
        <taxon>Sphaerotilaceae</taxon>
        <taxon>Piscinibacter</taxon>
    </lineage>
</organism>
<evidence type="ECO:0000256" key="7">
    <source>
        <dbReference type="SAM" id="MobiDB-lite"/>
    </source>
</evidence>
<protein>
    <submittedName>
        <fullName evidence="10">Integral membrane transport protein</fullName>
    </submittedName>
</protein>
<feature type="transmembrane region" description="Helical" evidence="8">
    <location>
        <begin position="385"/>
        <end position="412"/>
    </location>
</feature>
<dbReference type="InterPro" id="IPR036259">
    <property type="entry name" value="MFS_trans_sf"/>
</dbReference>
<dbReference type="InterPro" id="IPR005829">
    <property type="entry name" value="Sugar_transporter_CS"/>
</dbReference>
<feature type="transmembrane region" description="Helical" evidence="8">
    <location>
        <begin position="169"/>
        <end position="192"/>
    </location>
</feature>
<keyword evidence="2" id="KW-0813">Transport</keyword>
<gene>
    <name evidence="10" type="ORF">ISF6_1267</name>
</gene>
<dbReference type="EMBL" id="BBYR01000023">
    <property type="protein sequence ID" value="GAP35494.1"/>
    <property type="molecule type" value="Genomic_DNA"/>
</dbReference>
<comment type="caution">
    <text evidence="10">The sequence shown here is derived from an EMBL/GenBank/DDBJ whole genome shotgun (WGS) entry which is preliminary data.</text>
</comment>
<keyword evidence="4 8" id="KW-0812">Transmembrane</keyword>
<dbReference type="InterPro" id="IPR011701">
    <property type="entry name" value="MFS"/>
</dbReference>
<dbReference type="AlphaFoldDB" id="A0A0K8NYX0"/>
<keyword evidence="5 8" id="KW-1133">Transmembrane helix</keyword>
<feature type="transmembrane region" description="Helical" evidence="8">
    <location>
        <begin position="67"/>
        <end position="91"/>
    </location>
</feature>
<evidence type="ECO:0000313" key="10">
    <source>
        <dbReference type="EMBL" id="GAP35494.1"/>
    </source>
</evidence>
<keyword evidence="3" id="KW-1003">Cell membrane</keyword>
<reference evidence="10 11" key="2">
    <citation type="journal article" date="2016" name="Science">
        <title>A bacterium that degrades and assimilates poly(ethylene terephthalate).</title>
        <authorList>
            <person name="Yoshida S."/>
            <person name="Hiraga K."/>
            <person name="Takehana T."/>
            <person name="Taniguchi I."/>
            <person name="Yamaji H."/>
            <person name="Maeda Y."/>
            <person name="Toyohara K."/>
            <person name="Miyamoto K."/>
            <person name="Kimura Y."/>
            <person name="Oda K."/>
        </authorList>
    </citation>
    <scope>NUCLEOTIDE SEQUENCE [LARGE SCALE GENOMIC DNA]</scope>
    <source>
        <strain evidence="11">NBRC 110686 / TISTR 2288 / 201-F6</strain>
    </source>
</reference>
<feature type="transmembrane region" description="Helical" evidence="8">
    <location>
        <begin position="204"/>
        <end position="223"/>
    </location>
</feature>
<dbReference type="CDD" id="cd17369">
    <property type="entry name" value="MFS_ShiA_like"/>
    <property type="match status" value="1"/>
</dbReference>
<dbReference type="GO" id="GO:0005886">
    <property type="term" value="C:plasma membrane"/>
    <property type="evidence" value="ECO:0007669"/>
    <property type="project" value="UniProtKB-SubCell"/>
</dbReference>
<dbReference type="GO" id="GO:0022857">
    <property type="term" value="F:transmembrane transporter activity"/>
    <property type="evidence" value="ECO:0007669"/>
    <property type="project" value="InterPro"/>
</dbReference>
<dbReference type="Pfam" id="PF07690">
    <property type="entry name" value="MFS_1"/>
    <property type="match status" value="1"/>
</dbReference>
<dbReference type="SUPFAM" id="SSF103473">
    <property type="entry name" value="MFS general substrate transporter"/>
    <property type="match status" value="1"/>
</dbReference>
<feature type="region of interest" description="Disordered" evidence="7">
    <location>
        <begin position="1"/>
        <end position="20"/>
    </location>
</feature>
<feature type="transmembrane region" description="Helical" evidence="8">
    <location>
        <begin position="262"/>
        <end position="283"/>
    </location>
</feature>
<feature type="transmembrane region" description="Helical" evidence="8">
    <location>
        <begin position="418"/>
        <end position="436"/>
    </location>
</feature>
<dbReference type="PANTHER" id="PTHR43045">
    <property type="entry name" value="SHIKIMATE TRANSPORTER"/>
    <property type="match status" value="1"/>
</dbReference>
<dbReference type="Gene3D" id="1.20.1250.20">
    <property type="entry name" value="MFS general substrate transporter like domains"/>
    <property type="match status" value="1"/>
</dbReference>
<proteinExistence type="predicted"/>
<keyword evidence="11" id="KW-1185">Reference proteome</keyword>
<evidence type="ECO:0000256" key="5">
    <source>
        <dbReference type="ARBA" id="ARBA00022989"/>
    </source>
</evidence>
<evidence type="ECO:0000256" key="4">
    <source>
        <dbReference type="ARBA" id="ARBA00022692"/>
    </source>
</evidence>
<dbReference type="Proteomes" id="UP000037660">
    <property type="component" value="Unassembled WGS sequence"/>
</dbReference>
<sequence length="449" mass="47346">MPITASPPLMPDTSAPPVAAAPTHSSARRVAAASLAGTTLEFYDHFIYGLAAALVFPKLFFPQSEPLVATLLSFASYGVAFVARPLGAAVFGHYGDKLGRKSILFLTLLMMGLATFLIGCLPTHAQVGVLAPVLLVLLRIVQGLALGGEWGGAAIMVNELDPQGRRRGLLGAVVQVAAPIGLLIANGVFALVTWAVSEEAFLSWGWRVPFLLSALLVGVGLYIRMSVRESAVFERDADAGRDGHAPIAEVLRHYKPQLAIAFFARLGGDIAFYVFTLFLLYYVPTRLGLPRSVALNAVLLGAVAQILCIPLAGWLADRIGRRPVLMIGGVGGAVWAFVFMQLVQTAEPGAIMLASFVGMVLVSFMFSPLASFLPELFATRVRVTGASLGFQFAGVFGGALAPMIATGLIAAYGSTLPVAIYLAVVCVLIAVAAWAARETAHIDLKDAGR</sequence>
<feature type="transmembrane region" description="Helical" evidence="8">
    <location>
        <begin position="130"/>
        <end position="157"/>
    </location>
</feature>
<dbReference type="PANTHER" id="PTHR43045:SF1">
    <property type="entry name" value="SHIKIMATE TRANSPORTER"/>
    <property type="match status" value="1"/>
</dbReference>
<feature type="domain" description="Major facilitator superfamily (MFS) profile" evidence="9">
    <location>
        <begin position="30"/>
        <end position="441"/>
    </location>
</feature>
<accession>A0A0K8NYX0</accession>
<feature type="transmembrane region" description="Helical" evidence="8">
    <location>
        <begin position="103"/>
        <end position="124"/>
    </location>
</feature>
<dbReference type="PROSITE" id="PS50850">
    <property type="entry name" value="MFS"/>
    <property type="match status" value="1"/>
</dbReference>
<feature type="transmembrane region" description="Helical" evidence="8">
    <location>
        <begin position="295"/>
        <end position="316"/>
    </location>
</feature>
<evidence type="ECO:0000256" key="6">
    <source>
        <dbReference type="ARBA" id="ARBA00023136"/>
    </source>
</evidence>
<name>A0A0K8NYX0_PISS1</name>
<dbReference type="STRING" id="1547922.ISF6_1267"/>
<dbReference type="FunFam" id="1.20.1250.20:FF:000001">
    <property type="entry name" value="Dicarboxylate MFS transporter"/>
    <property type="match status" value="1"/>
</dbReference>
<evidence type="ECO:0000256" key="3">
    <source>
        <dbReference type="ARBA" id="ARBA00022475"/>
    </source>
</evidence>
<keyword evidence="6 8" id="KW-0472">Membrane</keyword>
<dbReference type="InterPro" id="IPR020846">
    <property type="entry name" value="MFS_dom"/>
</dbReference>
<feature type="transmembrane region" description="Helical" evidence="8">
    <location>
        <begin position="323"/>
        <end position="343"/>
    </location>
</feature>
<evidence type="ECO:0000256" key="1">
    <source>
        <dbReference type="ARBA" id="ARBA00004651"/>
    </source>
</evidence>
<evidence type="ECO:0000313" key="11">
    <source>
        <dbReference type="Proteomes" id="UP000037660"/>
    </source>
</evidence>
<feature type="transmembrane region" description="Helical" evidence="8">
    <location>
        <begin position="349"/>
        <end position="373"/>
    </location>
</feature>
<comment type="subcellular location">
    <subcellularLocation>
        <location evidence="1">Cell membrane</location>
        <topology evidence="1">Multi-pass membrane protein</topology>
    </subcellularLocation>
</comment>
<evidence type="ECO:0000256" key="8">
    <source>
        <dbReference type="SAM" id="Phobius"/>
    </source>
</evidence>
<dbReference type="PROSITE" id="PS00216">
    <property type="entry name" value="SUGAR_TRANSPORT_1"/>
    <property type="match status" value="1"/>
</dbReference>
<evidence type="ECO:0000256" key="2">
    <source>
        <dbReference type="ARBA" id="ARBA00022448"/>
    </source>
</evidence>
<reference evidence="11" key="1">
    <citation type="submission" date="2015-07" db="EMBL/GenBank/DDBJ databases">
        <title>Discovery of a poly(ethylene terephthalate assimilation.</title>
        <authorList>
            <person name="Yoshida S."/>
            <person name="Hiraga K."/>
            <person name="Takehana T."/>
            <person name="Taniguchi I."/>
            <person name="Yamaji H."/>
            <person name="Maeda Y."/>
            <person name="Toyohara K."/>
            <person name="Miyamoto K."/>
            <person name="Kimura Y."/>
            <person name="Oda K."/>
        </authorList>
    </citation>
    <scope>NUCLEOTIDE SEQUENCE [LARGE SCALE GENOMIC DNA]</scope>
    <source>
        <strain evidence="11">NBRC 110686 / TISTR 2288 / 201-F6</strain>
    </source>
</reference>
<evidence type="ECO:0000259" key="9">
    <source>
        <dbReference type="PROSITE" id="PS50850"/>
    </source>
</evidence>